<gene>
    <name evidence="2" type="ORF">E4191_22145</name>
</gene>
<evidence type="ECO:0000313" key="2">
    <source>
        <dbReference type="EMBL" id="QDA36787.1"/>
    </source>
</evidence>
<geneLocation type="plasmid" evidence="2 3">
    <name>unnamed1</name>
</geneLocation>
<feature type="domain" description="Glycosyl transferase family 1" evidence="1">
    <location>
        <begin position="200"/>
        <end position="339"/>
    </location>
</feature>
<dbReference type="AlphaFoldDB" id="A0A4Y5STE6"/>
<dbReference type="RefSeq" id="WP_139616480.1">
    <property type="nucleotide sequence ID" value="NZ_CP040765.1"/>
</dbReference>
<name>A0A4Y5STE6_9RHOB</name>
<accession>A0A4Y5STE6</accession>
<sequence>MTGAASNDPGLPSRKLRFLYIQPGTSTFAGIERVVDTVCTGLAEEYGAEFDVDVLYTSVHSSFPSGPRKYNAIHRVARSRADLLRIYRRVIGRRRYDLVIVPQVEPTVRCWFACLGRRQRFAMHLHGNPALERMNLRSQIVFFLMRHLVLDRLGGVFGTSPRQLRAFKAMYPTNVSDFWVPNPVRQFTGIDDVVEPVARPVTFVNVGRFAHQKGQDILIRAFSQVLRDRPDVLLRLVGFGNDEANLRDLIRELGLGHAVRIEHYPTSPEIPLRSSDVFVSASRWEGWSLAICEALRFGLPVVSTDCDFGPSDILTDRRFGMLVPPGDEDALADAMRYYRDNIQAEQAHADLRRKAMDDYSAGRVVHAHAAALRSAVGQ</sequence>
<reference evidence="3" key="1">
    <citation type="submission" date="2019-05" db="EMBL/GenBank/DDBJ databases">
        <title>Tamlana fucoidanivorans sp. nov., isolated from the surface of algae collected from Fujian province in China.</title>
        <authorList>
            <person name="Li J."/>
        </authorList>
    </citation>
    <scope>NUCLEOTIDE SEQUENCE [LARGE SCALE GENOMIC DNA]</scope>
    <source>
        <strain evidence="3">2251</strain>
        <plasmid evidence="3">unnamed1</plasmid>
    </source>
</reference>
<evidence type="ECO:0000259" key="1">
    <source>
        <dbReference type="Pfam" id="PF00534"/>
    </source>
</evidence>
<protein>
    <submittedName>
        <fullName evidence="2">Glycosyltransferase family 4 protein</fullName>
    </submittedName>
</protein>
<proteinExistence type="predicted"/>
<dbReference type="Gene3D" id="3.40.50.2000">
    <property type="entry name" value="Glycogen Phosphorylase B"/>
    <property type="match status" value="2"/>
</dbReference>
<organism evidence="2 3">
    <name type="scientific">Paracoccus liaowanqingii</name>
    <dbReference type="NCBI Taxonomy" id="2560053"/>
    <lineage>
        <taxon>Bacteria</taxon>
        <taxon>Pseudomonadati</taxon>
        <taxon>Pseudomonadota</taxon>
        <taxon>Alphaproteobacteria</taxon>
        <taxon>Rhodobacterales</taxon>
        <taxon>Paracoccaceae</taxon>
        <taxon>Paracoccus</taxon>
    </lineage>
</organism>
<dbReference type="Pfam" id="PF00534">
    <property type="entry name" value="Glycos_transf_1"/>
    <property type="match status" value="1"/>
</dbReference>
<dbReference type="PANTHER" id="PTHR12526">
    <property type="entry name" value="GLYCOSYLTRANSFERASE"/>
    <property type="match status" value="1"/>
</dbReference>
<dbReference type="GO" id="GO:0016757">
    <property type="term" value="F:glycosyltransferase activity"/>
    <property type="evidence" value="ECO:0007669"/>
    <property type="project" value="InterPro"/>
</dbReference>
<dbReference type="KEGG" id="plia:E4191_22145"/>
<dbReference type="InterPro" id="IPR001296">
    <property type="entry name" value="Glyco_trans_1"/>
</dbReference>
<dbReference type="Proteomes" id="UP000296374">
    <property type="component" value="Plasmid unnamed1"/>
</dbReference>
<evidence type="ECO:0000313" key="3">
    <source>
        <dbReference type="Proteomes" id="UP000296374"/>
    </source>
</evidence>
<keyword evidence="2" id="KW-0614">Plasmid</keyword>
<dbReference type="PANTHER" id="PTHR12526:SF630">
    <property type="entry name" value="GLYCOSYLTRANSFERASE"/>
    <property type="match status" value="1"/>
</dbReference>
<dbReference type="SUPFAM" id="SSF53756">
    <property type="entry name" value="UDP-Glycosyltransferase/glycogen phosphorylase"/>
    <property type="match status" value="1"/>
</dbReference>
<dbReference type="EMBL" id="CP040765">
    <property type="protein sequence ID" value="QDA36787.1"/>
    <property type="molecule type" value="Genomic_DNA"/>
</dbReference>
<keyword evidence="2" id="KW-0808">Transferase</keyword>